<dbReference type="PROSITE" id="PS50067">
    <property type="entry name" value="KINESIN_MOTOR_2"/>
    <property type="match status" value="1"/>
</dbReference>
<keyword evidence="4 8" id="KW-0175">Coiled coil</keyword>
<dbReference type="SMART" id="SM00129">
    <property type="entry name" value="KISc"/>
    <property type="match status" value="1"/>
</dbReference>
<dbReference type="SUPFAM" id="SSF52540">
    <property type="entry name" value="P-loop containing nucleoside triphosphate hydrolases"/>
    <property type="match status" value="1"/>
</dbReference>
<dbReference type="InterPro" id="IPR036961">
    <property type="entry name" value="Kinesin_motor_dom_sf"/>
</dbReference>
<evidence type="ECO:0000256" key="2">
    <source>
        <dbReference type="ARBA" id="ARBA00022741"/>
    </source>
</evidence>
<evidence type="ECO:0000256" key="1">
    <source>
        <dbReference type="ARBA" id="ARBA00022701"/>
    </source>
</evidence>
<dbReference type="InterPro" id="IPR001752">
    <property type="entry name" value="Kinesin_motor_dom"/>
</dbReference>
<evidence type="ECO:0000256" key="9">
    <source>
        <dbReference type="SAM" id="MobiDB-lite"/>
    </source>
</evidence>
<evidence type="ECO:0000256" key="6">
    <source>
        <dbReference type="ARBA" id="ARBA00034488"/>
    </source>
</evidence>
<evidence type="ECO:0000259" key="10">
    <source>
        <dbReference type="PROSITE" id="PS50067"/>
    </source>
</evidence>
<comment type="caution">
    <text evidence="11">The sequence shown here is derived from an EMBL/GenBank/DDBJ whole genome shotgun (WGS) entry which is preliminary data.</text>
</comment>
<feature type="compositionally biased region" description="Low complexity" evidence="9">
    <location>
        <begin position="666"/>
        <end position="678"/>
    </location>
</feature>
<comment type="similarity">
    <text evidence="6">Belongs to the TRAFAC class myosin-kinesin ATPase superfamily. Kinesin family. KIN-12 subfamily.</text>
</comment>
<dbReference type="GO" id="GO:0055046">
    <property type="term" value="P:microgametogenesis"/>
    <property type="evidence" value="ECO:0007669"/>
    <property type="project" value="UniProtKB-ARBA"/>
</dbReference>
<dbReference type="GO" id="GO:0005524">
    <property type="term" value="F:ATP binding"/>
    <property type="evidence" value="ECO:0007669"/>
    <property type="project" value="UniProtKB-UniRule"/>
</dbReference>
<keyword evidence="3 7" id="KW-0067">ATP-binding</keyword>
<dbReference type="Pfam" id="PF00225">
    <property type="entry name" value="Kinesin"/>
    <property type="match status" value="1"/>
</dbReference>
<evidence type="ECO:0000256" key="4">
    <source>
        <dbReference type="ARBA" id="ARBA00023054"/>
    </source>
</evidence>
<evidence type="ECO:0000256" key="8">
    <source>
        <dbReference type="SAM" id="Coils"/>
    </source>
</evidence>
<feature type="coiled-coil region" evidence="8">
    <location>
        <begin position="1081"/>
        <end position="1168"/>
    </location>
</feature>
<protein>
    <submittedName>
        <fullName evidence="11">Kinesin motor family protein</fullName>
    </submittedName>
</protein>
<keyword evidence="12" id="KW-1185">Reference proteome</keyword>
<evidence type="ECO:0000256" key="5">
    <source>
        <dbReference type="ARBA" id="ARBA00023175"/>
    </source>
</evidence>
<dbReference type="FunFam" id="3.40.850.10:FF:000052">
    <property type="entry name" value="Kinesin-like protein KIN-12F"/>
    <property type="match status" value="1"/>
</dbReference>
<feature type="region of interest" description="Disordered" evidence="9">
    <location>
        <begin position="628"/>
        <end position="647"/>
    </location>
</feature>
<name>A0ABD1NYZ8_9LAMI</name>
<feature type="domain" description="Kinesin motor" evidence="10">
    <location>
        <begin position="102"/>
        <end position="439"/>
    </location>
</feature>
<evidence type="ECO:0000256" key="7">
    <source>
        <dbReference type="PROSITE-ProRule" id="PRU00283"/>
    </source>
</evidence>
<sequence>MKFNSEVSDNRFLGSISASISPFKNLLPKSKQKINSNHCARPKLNCENIAPINPNIQISDPPLSASIPFPKKSPAELKVNPHTEEFTSSVVKEKLPTDPDTSVKVVLRIRPANDLGSGDGMVRKVSKDSVSVGDRTYTFDSVLDSKSTQEDVYQLVGAGLVKDALAGYNTSILAYGQTGSGKTYTMWGPPSAMVKEGPSAGGLQGIVPRIFQNLFSEIQKEQENSNGKQINYQCRCSFLEVYNEKIWDLLDPTQRNLEIKDDEKFGFYVENLTEEYVTSYEDVTQILIKGLSSRKVGTTSINSKSSRSHIIFTCIIESWCKESSSKCFGSSKTSRISLVDLAGFERNVLDGATKEHVKEDKYIKKSMSQLGHLVNIIAERSHDGKSEDVPFKSSCLTHLLRESFGGNAKLSIICAIAPDNKCNGETIRTLRFALRAKLMKNEPIINEIAEDDVNDLSDQIRQLKEELIRAKFSACNSIRSNSGHFKGRSACESLNKLRLSLNRSLILPQIDNCSKEEICINEEDVKELGLQIDNLNSSENGECTQLYSAEGSEADLTCEHYLSCSEESENEEINSRVTQTELLLSDNTVSVADPDNLSKKSMAINSPSRRSLSISGRHQPAVLEDPVLSESPKISNSQRRSTVFSSNHLHNQDVVIESSKNLDVMQQSHQQHEQNNSSLRSSRMFPGTTQSLAASLHRGLQIIDCHQKNSASTRSSVSFSFKHLALNSCPSTNKANASVQTLPEDGQSSDAPSASFVCMKCKSGGIAAANEVEDGLKTWMVPVEKSESLNRLATQITKDTENDLALALERERELDSICKKQAAKIEHLNQLLEQYKCKNDQNSGCCNFSSLSDMKDQLPPIYEHENEKCHSLNSQDKLLEWNNDENHEPEFIKEKCEIKEVHEELDPFMKKSFDVKEREAILKEIEILRSQLKSCTEAPSNKSTDRLRSSLLLQSIQLRRSSTYAQGNNDEELEKERERWMEMESEWISLTDELRIDLESNRQRAEKVEMELRLEKKCTEELDDALKRSVLGHARMVEHYAELQEKYDDLVGKHRAIMEGIAEVKRAAKKAGSKGHGSRFAKSLAAELSTLRVERERERELLKKENQSLKIQLKDTAEAVHAAGELLVRLREAEEASAVAEEKNTTILQENDKLKKQIEKQKRKHKMEMITMKQYLAESRLPEAALRPLYPEDSDIMSHDTTTLQHDDDQAWRAEFGAIYQEHY</sequence>
<organism evidence="11 12">
    <name type="scientific">Forsythia ovata</name>
    <dbReference type="NCBI Taxonomy" id="205694"/>
    <lineage>
        <taxon>Eukaryota</taxon>
        <taxon>Viridiplantae</taxon>
        <taxon>Streptophyta</taxon>
        <taxon>Embryophyta</taxon>
        <taxon>Tracheophyta</taxon>
        <taxon>Spermatophyta</taxon>
        <taxon>Magnoliopsida</taxon>
        <taxon>eudicotyledons</taxon>
        <taxon>Gunneridae</taxon>
        <taxon>Pentapetalae</taxon>
        <taxon>asterids</taxon>
        <taxon>lamiids</taxon>
        <taxon>Lamiales</taxon>
        <taxon>Oleaceae</taxon>
        <taxon>Forsythieae</taxon>
        <taxon>Forsythia</taxon>
    </lineage>
</organism>
<proteinExistence type="inferred from homology"/>
<dbReference type="Gene3D" id="3.40.850.10">
    <property type="entry name" value="Kinesin motor domain"/>
    <property type="match status" value="1"/>
</dbReference>
<dbReference type="PANTHER" id="PTHR37739">
    <property type="entry name" value="KINESIN-LIKE PROTEIN KIN-12D"/>
    <property type="match status" value="1"/>
</dbReference>
<accession>A0ABD1NYZ8</accession>
<evidence type="ECO:0000256" key="3">
    <source>
        <dbReference type="ARBA" id="ARBA00022840"/>
    </source>
</evidence>
<reference evidence="12" key="1">
    <citation type="submission" date="2024-07" db="EMBL/GenBank/DDBJ databases">
        <title>Two chromosome-level genome assemblies of Korean endemic species Abeliophyllum distichum and Forsythia ovata (Oleaceae).</title>
        <authorList>
            <person name="Jang H."/>
        </authorList>
    </citation>
    <scope>NUCLEOTIDE SEQUENCE [LARGE SCALE GENOMIC DNA]</scope>
</reference>
<feature type="binding site" evidence="7">
    <location>
        <begin position="176"/>
        <end position="183"/>
    </location>
    <ligand>
        <name>ATP</name>
        <dbReference type="ChEBI" id="CHEBI:30616"/>
    </ligand>
</feature>
<evidence type="ECO:0000313" key="12">
    <source>
        <dbReference type="Proteomes" id="UP001604277"/>
    </source>
</evidence>
<keyword evidence="1" id="KW-0493">Microtubule</keyword>
<dbReference type="Proteomes" id="UP001604277">
    <property type="component" value="Unassembled WGS sequence"/>
</dbReference>
<dbReference type="EMBL" id="JBFOLJ010000056">
    <property type="protein sequence ID" value="KAL2456652.1"/>
    <property type="molecule type" value="Genomic_DNA"/>
</dbReference>
<dbReference type="GO" id="GO:0009524">
    <property type="term" value="C:phragmoplast"/>
    <property type="evidence" value="ECO:0007669"/>
    <property type="project" value="UniProtKB-ARBA"/>
</dbReference>
<dbReference type="PRINTS" id="PR00380">
    <property type="entry name" value="KINESINHEAVY"/>
</dbReference>
<feature type="coiled-coil region" evidence="8">
    <location>
        <begin position="446"/>
        <end position="473"/>
    </location>
</feature>
<dbReference type="GO" id="GO:0003774">
    <property type="term" value="F:cytoskeletal motor activity"/>
    <property type="evidence" value="ECO:0007669"/>
    <property type="project" value="UniProtKB-UniRule"/>
</dbReference>
<dbReference type="InterPro" id="IPR044986">
    <property type="entry name" value="KIF15/KIN-12"/>
</dbReference>
<dbReference type="PANTHER" id="PTHR37739:SF16">
    <property type="entry name" value="KINESIN-LIKE PROTEIN"/>
    <property type="match status" value="1"/>
</dbReference>
<dbReference type="GO" id="GO:0007112">
    <property type="term" value="P:male meiosis cytokinesis"/>
    <property type="evidence" value="ECO:0007669"/>
    <property type="project" value="UniProtKB-ARBA"/>
</dbReference>
<feature type="compositionally biased region" description="Polar residues" evidence="9">
    <location>
        <begin position="632"/>
        <end position="647"/>
    </location>
</feature>
<evidence type="ECO:0000313" key="11">
    <source>
        <dbReference type="EMBL" id="KAL2456652.1"/>
    </source>
</evidence>
<dbReference type="GO" id="GO:0080175">
    <property type="term" value="P:phragmoplast microtubule organization"/>
    <property type="evidence" value="ECO:0007669"/>
    <property type="project" value="UniProtKB-ARBA"/>
</dbReference>
<feature type="region of interest" description="Disordered" evidence="9">
    <location>
        <begin position="665"/>
        <end position="685"/>
    </location>
</feature>
<keyword evidence="5 7" id="KW-0505">Motor protein</keyword>
<dbReference type="AlphaFoldDB" id="A0ABD1NYZ8"/>
<gene>
    <name evidence="11" type="ORF">Fot_56750</name>
</gene>
<dbReference type="GO" id="GO:0005874">
    <property type="term" value="C:microtubule"/>
    <property type="evidence" value="ECO:0007669"/>
    <property type="project" value="UniProtKB-KW"/>
</dbReference>
<keyword evidence="2 7" id="KW-0547">Nucleotide-binding</keyword>
<dbReference type="InterPro" id="IPR027417">
    <property type="entry name" value="P-loop_NTPase"/>
</dbReference>